<organism evidence="6 7">
    <name type="scientific">Catellatospora bangladeshensis</name>
    <dbReference type="NCBI Taxonomy" id="310355"/>
    <lineage>
        <taxon>Bacteria</taxon>
        <taxon>Bacillati</taxon>
        <taxon>Actinomycetota</taxon>
        <taxon>Actinomycetes</taxon>
        <taxon>Micromonosporales</taxon>
        <taxon>Micromonosporaceae</taxon>
        <taxon>Catellatospora</taxon>
    </lineage>
</organism>
<dbReference type="GO" id="GO:0000976">
    <property type="term" value="F:transcription cis-regulatory region binding"/>
    <property type="evidence" value="ECO:0007669"/>
    <property type="project" value="TreeGrafter"/>
</dbReference>
<dbReference type="InterPro" id="IPR009057">
    <property type="entry name" value="Homeodomain-like_sf"/>
</dbReference>
<evidence type="ECO:0000256" key="4">
    <source>
        <dbReference type="PROSITE-ProRule" id="PRU00335"/>
    </source>
</evidence>
<dbReference type="PANTHER" id="PTHR30055">
    <property type="entry name" value="HTH-TYPE TRANSCRIPTIONAL REGULATOR RUTR"/>
    <property type="match status" value="1"/>
</dbReference>
<dbReference type="InterPro" id="IPR023772">
    <property type="entry name" value="DNA-bd_HTH_TetR-type_CS"/>
</dbReference>
<dbReference type="InterPro" id="IPR050109">
    <property type="entry name" value="HTH-type_TetR-like_transc_reg"/>
</dbReference>
<evidence type="ECO:0000256" key="2">
    <source>
        <dbReference type="ARBA" id="ARBA00023125"/>
    </source>
</evidence>
<sequence length="194" mass="21750">MNDDLAGGRADARPDTRARIQAVALDLFTEQGYEGTSLREIAERLGVTKAALYYHFKSKEEIVDSFSADRLARMDMLIEWGRSQPEPHSAGFRRELLARYADELHSGPFLKVMRFFHQNQLAFKNQPAGAKMRDAIIDIIGLLAEPGSAPTARLRAGMAVFALNTSWLLLQGEDISDEQRREAAMEVALDLIRD</sequence>
<evidence type="ECO:0000256" key="3">
    <source>
        <dbReference type="ARBA" id="ARBA00023163"/>
    </source>
</evidence>
<gene>
    <name evidence="6" type="ORF">Cba03nite_12030</name>
</gene>
<protein>
    <submittedName>
        <fullName evidence="6">TetR family transcriptional regulator</fullName>
    </submittedName>
</protein>
<keyword evidence="1" id="KW-0805">Transcription regulation</keyword>
<keyword evidence="3" id="KW-0804">Transcription</keyword>
<dbReference type="EMBL" id="BONF01000008">
    <property type="protein sequence ID" value="GIF79854.1"/>
    <property type="molecule type" value="Genomic_DNA"/>
</dbReference>
<dbReference type="InterPro" id="IPR001647">
    <property type="entry name" value="HTH_TetR"/>
</dbReference>
<dbReference type="SUPFAM" id="SSF46689">
    <property type="entry name" value="Homeodomain-like"/>
    <property type="match status" value="1"/>
</dbReference>
<dbReference type="PROSITE" id="PS50977">
    <property type="entry name" value="HTH_TETR_2"/>
    <property type="match status" value="1"/>
</dbReference>
<dbReference type="PANTHER" id="PTHR30055:SF234">
    <property type="entry name" value="HTH-TYPE TRANSCRIPTIONAL REGULATOR BETI"/>
    <property type="match status" value="1"/>
</dbReference>
<dbReference type="Proteomes" id="UP000601223">
    <property type="component" value="Unassembled WGS sequence"/>
</dbReference>
<dbReference type="GO" id="GO:0003700">
    <property type="term" value="F:DNA-binding transcription factor activity"/>
    <property type="evidence" value="ECO:0007669"/>
    <property type="project" value="TreeGrafter"/>
</dbReference>
<evidence type="ECO:0000313" key="7">
    <source>
        <dbReference type="Proteomes" id="UP000601223"/>
    </source>
</evidence>
<proteinExistence type="predicted"/>
<reference evidence="6 7" key="1">
    <citation type="submission" date="2021-01" db="EMBL/GenBank/DDBJ databases">
        <title>Whole genome shotgun sequence of Catellatospora bangladeshensis NBRC 107357.</title>
        <authorList>
            <person name="Komaki H."/>
            <person name="Tamura T."/>
        </authorList>
    </citation>
    <scope>NUCLEOTIDE SEQUENCE [LARGE SCALE GENOMIC DNA]</scope>
    <source>
        <strain evidence="6 7">NBRC 107357</strain>
    </source>
</reference>
<dbReference type="PROSITE" id="PS01081">
    <property type="entry name" value="HTH_TETR_1"/>
    <property type="match status" value="1"/>
</dbReference>
<dbReference type="Pfam" id="PF00440">
    <property type="entry name" value="TetR_N"/>
    <property type="match status" value="1"/>
</dbReference>
<feature type="domain" description="HTH tetR-type" evidence="5">
    <location>
        <begin position="14"/>
        <end position="74"/>
    </location>
</feature>
<feature type="DNA-binding region" description="H-T-H motif" evidence="4">
    <location>
        <begin position="37"/>
        <end position="56"/>
    </location>
</feature>
<comment type="caution">
    <text evidence="6">The sequence shown here is derived from an EMBL/GenBank/DDBJ whole genome shotgun (WGS) entry which is preliminary data.</text>
</comment>
<keyword evidence="2 4" id="KW-0238">DNA-binding</keyword>
<evidence type="ECO:0000313" key="6">
    <source>
        <dbReference type="EMBL" id="GIF79854.1"/>
    </source>
</evidence>
<evidence type="ECO:0000259" key="5">
    <source>
        <dbReference type="PROSITE" id="PS50977"/>
    </source>
</evidence>
<accession>A0A8J3JMJ4</accession>
<dbReference type="PRINTS" id="PR00455">
    <property type="entry name" value="HTHTETR"/>
</dbReference>
<dbReference type="Gene3D" id="1.10.357.10">
    <property type="entry name" value="Tetracycline Repressor, domain 2"/>
    <property type="match status" value="1"/>
</dbReference>
<name>A0A8J3JMJ4_9ACTN</name>
<dbReference type="AlphaFoldDB" id="A0A8J3JMJ4"/>
<keyword evidence="7" id="KW-1185">Reference proteome</keyword>
<dbReference type="RefSeq" id="WP_203742861.1">
    <property type="nucleotide sequence ID" value="NZ_BONF01000008.1"/>
</dbReference>
<evidence type="ECO:0000256" key="1">
    <source>
        <dbReference type="ARBA" id="ARBA00023015"/>
    </source>
</evidence>